<reference evidence="1 2" key="1">
    <citation type="submission" date="2016-07" db="EMBL/GenBank/DDBJ databases">
        <title>Multiple horizontal gene transfer events from other fungi enriched the ability of initially mycotrophic Trichoderma (Ascomycota) to feed on dead plant biomass.</title>
        <authorList>
            <consortium name="DOE Joint Genome Institute"/>
            <person name="Aerts A."/>
            <person name="Atanasova L."/>
            <person name="Chenthamara K."/>
            <person name="Zhang J."/>
            <person name="Grujic M."/>
            <person name="Henrissat B."/>
            <person name="Kuo A."/>
            <person name="Salamov A."/>
            <person name="Lipzen A."/>
            <person name="Labutti K."/>
            <person name="Barry K."/>
            <person name="Miao Y."/>
            <person name="Rahimi M.J."/>
            <person name="Shen Q."/>
            <person name="Grigoriev I.V."/>
            <person name="Kubicek C.P."/>
            <person name="Druzhinina I.S."/>
        </authorList>
    </citation>
    <scope>NUCLEOTIDE SEQUENCE [LARGE SCALE GENOMIC DNA]</scope>
    <source>
        <strain evidence="1 2">ATCC 18648</strain>
    </source>
</reference>
<evidence type="ECO:0000313" key="2">
    <source>
        <dbReference type="Proteomes" id="UP000240760"/>
    </source>
</evidence>
<proteinExistence type="predicted"/>
<gene>
    <name evidence="1" type="ORF">M440DRAFT_1196227</name>
</gene>
<dbReference type="Proteomes" id="UP000240760">
    <property type="component" value="Unassembled WGS sequence"/>
</dbReference>
<organism evidence="1 2">
    <name type="scientific">Trichoderma longibrachiatum ATCC 18648</name>
    <dbReference type="NCBI Taxonomy" id="983965"/>
    <lineage>
        <taxon>Eukaryota</taxon>
        <taxon>Fungi</taxon>
        <taxon>Dikarya</taxon>
        <taxon>Ascomycota</taxon>
        <taxon>Pezizomycotina</taxon>
        <taxon>Sordariomycetes</taxon>
        <taxon>Hypocreomycetidae</taxon>
        <taxon>Hypocreales</taxon>
        <taxon>Hypocreaceae</taxon>
        <taxon>Trichoderma</taxon>
    </lineage>
</organism>
<protein>
    <submittedName>
        <fullName evidence="1">Uncharacterized protein</fullName>
    </submittedName>
</protein>
<evidence type="ECO:0000313" key="1">
    <source>
        <dbReference type="EMBL" id="PTB78538.1"/>
    </source>
</evidence>
<dbReference type="EMBL" id="KZ679129">
    <property type="protein sequence ID" value="PTB78538.1"/>
    <property type="molecule type" value="Genomic_DNA"/>
</dbReference>
<sequence length="156" mass="17380">MTTAKETRQLVLVLVHVPRHRGLQGHPHPAGAGLAWVPATARCRAGWLQVRVSVRAVAATVLRRGGIVPPKSWMSRSALRTALRTALRNATTPACCYFVYERRIIWKKDLAARRRGECGDDIGATKLEDNQGAESRSIKVLRTFSARPGHQYSFFH</sequence>
<keyword evidence="2" id="KW-1185">Reference proteome</keyword>
<dbReference type="AlphaFoldDB" id="A0A2T4CAI2"/>
<name>A0A2T4CAI2_TRILO</name>
<accession>A0A2T4CAI2</accession>